<name>A0A9W4XN01_9PLEO</name>
<dbReference type="AlphaFoldDB" id="A0A9W4XN01"/>
<reference evidence="1" key="1">
    <citation type="submission" date="2023-01" db="EMBL/GenBank/DDBJ databases">
        <authorList>
            <person name="Van Ghelder C."/>
            <person name="Rancurel C."/>
        </authorList>
    </citation>
    <scope>NUCLEOTIDE SEQUENCE</scope>
    <source>
        <strain evidence="1">CNCM I-4278</strain>
    </source>
</reference>
<dbReference type="EMBL" id="CAOQHR010000005">
    <property type="protein sequence ID" value="CAI6334445.1"/>
    <property type="molecule type" value="Genomic_DNA"/>
</dbReference>
<evidence type="ECO:0000313" key="2">
    <source>
        <dbReference type="Proteomes" id="UP001152607"/>
    </source>
</evidence>
<dbReference type="Proteomes" id="UP001152607">
    <property type="component" value="Unassembled WGS sequence"/>
</dbReference>
<comment type="caution">
    <text evidence="1">The sequence shown here is derived from an EMBL/GenBank/DDBJ whole genome shotgun (WGS) entry which is preliminary data.</text>
</comment>
<sequence length="49" mass="5421">MRHPLYLDNDGAKTIEPLCKSFSRESGDDERIIPLALAICGTEQDKGTD</sequence>
<accession>A0A9W4XN01</accession>
<keyword evidence="2" id="KW-1185">Reference proteome</keyword>
<proteinExistence type="predicted"/>
<protein>
    <submittedName>
        <fullName evidence="1">Uncharacterized protein</fullName>
    </submittedName>
</protein>
<organism evidence="1 2">
    <name type="scientific">Periconia digitata</name>
    <dbReference type="NCBI Taxonomy" id="1303443"/>
    <lineage>
        <taxon>Eukaryota</taxon>
        <taxon>Fungi</taxon>
        <taxon>Dikarya</taxon>
        <taxon>Ascomycota</taxon>
        <taxon>Pezizomycotina</taxon>
        <taxon>Dothideomycetes</taxon>
        <taxon>Pleosporomycetidae</taxon>
        <taxon>Pleosporales</taxon>
        <taxon>Massarineae</taxon>
        <taxon>Periconiaceae</taxon>
        <taxon>Periconia</taxon>
    </lineage>
</organism>
<gene>
    <name evidence="1" type="ORF">PDIGIT_LOCUS7505</name>
</gene>
<evidence type="ECO:0000313" key="1">
    <source>
        <dbReference type="EMBL" id="CAI6334445.1"/>
    </source>
</evidence>